<evidence type="ECO:0000256" key="9">
    <source>
        <dbReference type="PROSITE-ProRule" id="PRU01360"/>
    </source>
</evidence>
<dbReference type="PROSITE" id="PS52016">
    <property type="entry name" value="TONB_DEPENDENT_REC_3"/>
    <property type="match status" value="1"/>
</dbReference>
<dbReference type="STRING" id="913024.SAMN05421741_10281"/>
<feature type="chain" id="PRO_5011699367" evidence="10">
    <location>
        <begin position="22"/>
        <end position="883"/>
    </location>
</feature>
<keyword evidence="12" id="KW-0675">Receptor</keyword>
<dbReference type="InterPro" id="IPR008969">
    <property type="entry name" value="CarboxyPept-like_regulatory"/>
</dbReference>
<keyword evidence="2 9" id="KW-0813">Transport</keyword>
<dbReference type="PANTHER" id="PTHR30069">
    <property type="entry name" value="TONB-DEPENDENT OUTER MEMBRANE RECEPTOR"/>
    <property type="match status" value="1"/>
</dbReference>
<dbReference type="AlphaFoldDB" id="A0A1I4X1Y1"/>
<dbReference type="PANTHER" id="PTHR30069:SF29">
    <property type="entry name" value="HEMOGLOBIN AND HEMOGLOBIN-HAPTOGLOBIN-BINDING PROTEIN 1-RELATED"/>
    <property type="match status" value="1"/>
</dbReference>
<dbReference type="GO" id="GO:0015344">
    <property type="term" value="F:siderophore uptake transmembrane transporter activity"/>
    <property type="evidence" value="ECO:0007669"/>
    <property type="project" value="TreeGrafter"/>
</dbReference>
<dbReference type="Pfam" id="PF13715">
    <property type="entry name" value="CarbopepD_reg_2"/>
    <property type="match status" value="1"/>
</dbReference>
<evidence type="ECO:0000256" key="4">
    <source>
        <dbReference type="ARBA" id="ARBA00022692"/>
    </source>
</evidence>
<evidence type="ECO:0000256" key="7">
    <source>
        <dbReference type="ARBA" id="ARBA00023136"/>
    </source>
</evidence>
<gene>
    <name evidence="12" type="ORF">SAMN05421741_10281</name>
</gene>
<accession>A0A1I4X1Y1</accession>
<dbReference type="InterPro" id="IPR012910">
    <property type="entry name" value="Plug_dom"/>
</dbReference>
<organism evidence="12 13">
    <name type="scientific">Paenimyroides ummariense</name>
    <dbReference type="NCBI Taxonomy" id="913024"/>
    <lineage>
        <taxon>Bacteria</taxon>
        <taxon>Pseudomonadati</taxon>
        <taxon>Bacteroidota</taxon>
        <taxon>Flavobacteriia</taxon>
        <taxon>Flavobacteriales</taxon>
        <taxon>Flavobacteriaceae</taxon>
        <taxon>Paenimyroides</taxon>
    </lineage>
</organism>
<name>A0A1I4X1Y1_9FLAO</name>
<evidence type="ECO:0000259" key="11">
    <source>
        <dbReference type="Pfam" id="PF07715"/>
    </source>
</evidence>
<reference evidence="13" key="1">
    <citation type="submission" date="2016-10" db="EMBL/GenBank/DDBJ databases">
        <authorList>
            <person name="Varghese N."/>
            <person name="Submissions S."/>
        </authorList>
    </citation>
    <scope>NUCLEOTIDE SEQUENCE [LARGE SCALE GENOMIC DNA]</scope>
    <source>
        <strain evidence="13">DS-12</strain>
    </source>
</reference>
<keyword evidence="13" id="KW-1185">Reference proteome</keyword>
<dbReference type="SUPFAM" id="SSF49464">
    <property type="entry name" value="Carboxypeptidase regulatory domain-like"/>
    <property type="match status" value="1"/>
</dbReference>
<dbReference type="Gene3D" id="2.170.130.10">
    <property type="entry name" value="TonB-dependent receptor, plug domain"/>
    <property type="match status" value="1"/>
</dbReference>
<evidence type="ECO:0000256" key="1">
    <source>
        <dbReference type="ARBA" id="ARBA00004571"/>
    </source>
</evidence>
<evidence type="ECO:0000313" key="12">
    <source>
        <dbReference type="EMBL" id="SFN20088.1"/>
    </source>
</evidence>
<proteinExistence type="inferred from homology"/>
<dbReference type="PROSITE" id="PS01156">
    <property type="entry name" value="TONB_DEPENDENT_REC_2"/>
    <property type="match status" value="1"/>
</dbReference>
<dbReference type="Proteomes" id="UP000199036">
    <property type="component" value="Unassembled WGS sequence"/>
</dbReference>
<feature type="domain" description="TonB-dependent receptor plug" evidence="11">
    <location>
        <begin position="124"/>
        <end position="232"/>
    </location>
</feature>
<dbReference type="InterPro" id="IPR010917">
    <property type="entry name" value="TonB_rcpt_CS"/>
</dbReference>
<dbReference type="GO" id="GO:0009279">
    <property type="term" value="C:cell outer membrane"/>
    <property type="evidence" value="ECO:0007669"/>
    <property type="project" value="UniProtKB-SubCell"/>
</dbReference>
<dbReference type="EMBL" id="FOVI01000002">
    <property type="protein sequence ID" value="SFN20088.1"/>
    <property type="molecule type" value="Genomic_DNA"/>
</dbReference>
<feature type="signal peptide" evidence="10">
    <location>
        <begin position="1"/>
        <end position="21"/>
    </location>
</feature>
<dbReference type="Gene3D" id="2.40.170.20">
    <property type="entry name" value="TonB-dependent receptor, beta-barrel domain"/>
    <property type="match status" value="1"/>
</dbReference>
<dbReference type="SUPFAM" id="SSF56935">
    <property type="entry name" value="Porins"/>
    <property type="match status" value="1"/>
</dbReference>
<dbReference type="Gene3D" id="2.60.40.1120">
    <property type="entry name" value="Carboxypeptidase-like, regulatory domain"/>
    <property type="match status" value="1"/>
</dbReference>
<evidence type="ECO:0000256" key="8">
    <source>
        <dbReference type="ARBA" id="ARBA00023237"/>
    </source>
</evidence>
<keyword evidence="5 10" id="KW-0732">Signal</keyword>
<evidence type="ECO:0000256" key="5">
    <source>
        <dbReference type="ARBA" id="ARBA00022729"/>
    </source>
</evidence>
<dbReference type="InterPro" id="IPR036942">
    <property type="entry name" value="Beta-barrel_TonB_sf"/>
</dbReference>
<protein>
    <submittedName>
        <fullName evidence="12">Outer membrane receptor for Fe3+-dicitrate</fullName>
    </submittedName>
</protein>
<comment type="subcellular location">
    <subcellularLocation>
        <location evidence="1 9">Cell outer membrane</location>
        <topology evidence="1 9">Multi-pass membrane protein</topology>
    </subcellularLocation>
</comment>
<evidence type="ECO:0000256" key="10">
    <source>
        <dbReference type="SAM" id="SignalP"/>
    </source>
</evidence>
<evidence type="ECO:0000256" key="6">
    <source>
        <dbReference type="ARBA" id="ARBA00023077"/>
    </source>
</evidence>
<dbReference type="RefSeq" id="WP_091518311.1">
    <property type="nucleotide sequence ID" value="NZ_FOVI01000002.1"/>
</dbReference>
<dbReference type="GO" id="GO:0044718">
    <property type="term" value="P:siderophore transmembrane transport"/>
    <property type="evidence" value="ECO:0007669"/>
    <property type="project" value="TreeGrafter"/>
</dbReference>
<comment type="similarity">
    <text evidence="9">Belongs to the TonB-dependent receptor family.</text>
</comment>
<evidence type="ECO:0000256" key="2">
    <source>
        <dbReference type="ARBA" id="ARBA00022448"/>
    </source>
</evidence>
<keyword evidence="3 9" id="KW-1134">Transmembrane beta strand</keyword>
<keyword evidence="7 9" id="KW-0472">Membrane</keyword>
<keyword evidence="6" id="KW-0798">TonB box</keyword>
<keyword evidence="8 9" id="KW-0998">Cell outer membrane</keyword>
<dbReference type="OrthoDB" id="9761152at2"/>
<dbReference type="InterPro" id="IPR039426">
    <property type="entry name" value="TonB-dep_rcpt-like"/>
</dbReference>
<evidence type="ECO:0000313" key="13">
    <source>
        <dbReference type="Proteomes" id="UP000199036"/>
    </source>
</evidence>
<sequence>MKNRLSTVALFALFASTASYAQNKLSGVVYNTASNTALSGVEVYVKGTSDGFVTNQNGSFTITTNLTQGEIEVSSMGYVSKTINFNFDTATELNLGTIYLNESAESLNEIVVMARGVIDVAEGRRTPIAVSTIKGADIEEKIGSRDITGVMVNTPSVYVTSESSGFGDTQMYTRGFDQSNTAFLLNGQPINGMEDGNMYWSNWSGMGDIANAIQIQRGLGSSKLAISSVGGTINFITKATEMREGGFLKAGLGNDNYFKSTVGYSTGLQENGFGVTAMFSHWQGDGYNDMTAGQGQNYFISMGYKPNEKHNFNFLITGAPQWHDQNYAKPIATVYDEKDNKIIKTPGYDVFGLKFNNNWGYVNGKAFNERRNYYHKPVLNLNWDWKINELSNLSTVVYASFGRGGGTGPIGSSPFLQDGSGLRDIQSKYDENALTGESKYAIRASVNNHAWYGVVSNFGHKFTDNLTFNLGLDLRSYQGDHFRQLTDLMGGSFHVDATGSRLRDPKARLTETFSTNPWKVLSGFAKNPEDKYGYDYSETINYGGLFTQLEYATDRFSAFFQGAVSNQSHVRWDYYQYTPQEEKSEKVNNVGYNVKGGLSYNIDNKHTFFGNAGYYSRQPYHDNIYMSFGNTVNPFSENEEILGLELGYKFVSEFVSFNINAYKTNWANRIESEVETVGDNDPDYPQLAGQQLFTINRGLEHDHQGIELDIQAKPLYNLEIKGFASIGDWRYKGNTVTEVRTEDREILETSTNDIDGGKVGNAAQTSFGIGAKYKILPNLSIDADYRYYQNLYANVQRKENLELPSFGLIDAGVSYALNLTDKNRLSFRVNVNNLFDTEYITQSNTANMLTGAEGETAYKGINTTNQVYFGFGRTWNASIKFTF</sequence>
<keyword evidence="4 9" id="KW-0812">Transmembrane</keyword>
<dbReference type="Pfam" id="PF07715">
    <property type="entry name" value="Plug"/>
    <property type="match status" value="1"/>
</dbReference>
<dbReference type="InterPro" id="IPR037066">
    <property type="entry name" value="Plug_dom_sf"/>
</dbReference>
<evidence type="ECO:0000256" key="3">
    <source>
        <dbReference type="ARBA" id="ARBA00022452"/>
    </source>
</evidence>